<dbReference type="RefSeq" id="XP_033651025.1">
    <property type="nucleotide sequence ID" value="XM_033793324.1"/>
</dbReference>
<accession>A0A6A6JCY3</accession>
<sequence length="174" mass="18592">MAPNLKCPKCMSAMSARGPERGMDARPWLRHSLITPPHSTQSLVHCPFPRPPTTHSPSTKQNAAYSAYSPSVFASSPGRPCKVATHIGEQCGCVLSKAGSGRRPASNQARFQVVRPPPWPTGELTSAAVLTQSSNDECSTSTGPPTAGRRVRPRHSKLCCLGLLVAPWRVARGT</sequence>
<organism evidence="2 3">
    <name type="scientific">Westerdykella ornata</name>
    <dbReference type="NCBI Taxonomy" id="318751"/>
    <lineage>
        <taxon>Eukaryota</taxon>
        <taxon>Fungi</taxon>
        <taxon>Dikarya</taxon>
        <taxon>Ascomycota</taxon>
        <taxon>Pezizomycotina</taxon>
        <taxon>Dothideomycetes</taxon>
        <taxon>Pleosporomycetidae</taxon>
        <taxon>Pleosporales</taxon>
        <taxon>Sporormiaceae</taxon>
        <taxon>Westerdykella</taxon>
    </lineage>
</organism>
<gene>
    <name evidence="2" type="ORF">EI97DRAFT_159435</name>
</gene>
<protein>
    <submittedName>
        <fullName evidence="2">Uncharacterized protein</fullName>
    </submittedName>
</protein>
<evidence type="ECO:0000313" key="2">
    <source>
        <dbReference type="EMBL" id="KAF2273486.1"/>
    </source>
</evidence>
<feature type="region of interest" description="Disordered" evidence="1">
    <location>
        <begin position="131"/>
        <end position="151"/>
    </location>
</feature>
<dbReference type="GeneID" id="54546499"/>
<dbReference type="Proteomes" id="UP000800097">
    <property type="component" value="Unassembled WGS sequence"/>
</dbReference>
<evidence type="ECO:0000313" key="3">
    <source>
        <dbReference type="Proteomes" id="UP000800097"/>
    </source>
</evidence>
<evidence type="ECO:0000256" key="1">
    <source>
        <dbReference type="SAM" id="MobiDB-lite"/>
    </source>
</evidence>
<dbReference type="EMBL" id="ML986510">
    <property type="protein sequence ID" value="KAF2273486.1"/>
    <property type="molecule type" value="Genomic_DNA"/>
</dbReference>
<feature type="compositionally biased region" description="Polar residues" evidence="1">
    <location>
        <begin position="131"/>
        <end position="144"/>
    </location>
</feature>
<keyword evidence="3" id="KW-1185">Reference proteome</keyword>
<dbReference type="AlphaFoldDB" id="A0A6A6JCY3"/>
<name>A0A6A6JCY3_WESOR</name>
<proteinExistence type="predicted"/>
<reference evidence="2" key="1">
    <citation type="journal article" date="2020" name="Stud. Mycol.">
        <title>101 Dothideomycetes genomes: a test case for predicting lifestyles and emergence of pathogens.</title>
        <authorList>
            <person name="Haridas S."/>
            <person name="Albert R."/>
            <person name="Binder M."/>
            <person name="Bloem J."/>
            <person name="Labutti K."/>
            <person name="Salamov A."/>
            <person name="Andreopoulos B."/>
            <person name="Baker S."/>
            <person name="Barry K."/>
            <person name="Bills G."/>
            <person name="Bluhm B."/>
            <person name="Cannon C."/>
            <person name="Castanera R."/>
            <person name="Culley D."/>
            <person name="Daum C."/>
            <person name="Ezra D."/>
            <person name="Gonzalez J."/>
            <person name="Henrissat B."/>
            <person name="Kuo A."/>
            <person name="Liang C."/>
            <person name="Lipzen A."/>
            <person name="Lutzoni F."/>
            <person name="Magnuson J."/>
            <person name="Mondo S."/>
            <person name="Nolan M."/>
            <person name="Ohm R."/>
            <person name="Pangilinan J."/>
            <person name="Park H.-J."/>
            <person name="Ramirez L."/>
            <person name="Alfaro M."/>
            <person name="Sun H."/>
            <person name="Tritt A."/>
            <person name="Yoshinaga Y."/>
            <person name="Zwiers L.-H."/>
            <person name="Turgeon B."/>
            <person name="Goodwin S."/>
            <person name="Spatafora J."/>
            <person name="Crous P."/>
            <person name="Grigoriev I."/>
        </authorList>
    </citation>
    <scope>NUCLEOTIDE SEQUENCE</scope>
    <source>
        <strain evidence="2">CBS 379.55</strain>
    </source>
</reference>